<keyword evidence="3" id="KW-0315">Glutamine amidotransferase</keyword>
<dbReference type="SUPFAM" id="SSF56235">
    <property type="entry name" value="N-terminal nucleophile aminohydrolases (Ntn hydrolases)"/>
    <property type="match status" value="1"/>
</dbReference>
<protein>
    <recommendedName>
        <fullName evidence="5">Glutamine amidotransferase type-2 domain-containing protein</fullName>
    </recommendedName>
</protein>
<keyword evidence="7" id="KW-1185">Reference proteome</keyword>
<keyword evidence="1" id="KW-0028">Amino-acid biosynthesis</keyword>
<keyword evidence="2" id="KW-0061">Asparagine biosynthesis</keyword>
<dbReference type="PANTHER" id="PTHR45937:SF1">
    <property type="entry name" value="ASPARAGINE SYNTHETASE DOMAIN-CONTAINING PROTEIN 1"/>
    <property type="match status" value="1"/>
</dbReference>
<dbReference type="InterPro" id="IPR014729">
    <property type="entry name" value="Rossmann-like_a/b/a_fold"/>
</dbReference>
<dbReference type="OMA" id="MAPAEND"/>
<dbReference type="Pfam" id="PF00733">
    <property type="entry name" value="Asn_synthase"/>
    <property type="match status" value="1"/>
</dbReference>
<gene>
    <name evidence="6" type="ORF">M427DRAFT_106906</name>
</gene>
<dbReference type="GO" id="GO:0006529">
    <property type="term" value="P:asparagine biosynthetic process"/>
    <property type="evidence" value="ECO:0007669"/>
    <property type="project" value="UniProtKB-KW"/>
</dbReference>
<evidence type="ECO:0000259" key="5">
    <source>
        <dbReference type="PROSITE" id="PS51278"/>
    </source>
</evidence>
<reference evidence="6 7" key="1">
    <citation type="journal article" date="2015" name="Genome Biol. Evol.">
        <title>Phylogenomic analyses indicate that early fungi evolved digesting cell walls of algal ancestors of land plants.</title>
        <authorList>
            <person name="Chang Y."/>
            <person name="Wang S."/>
            <person name="Sekimoto S."/>
            <person name="Aerts A.L."/>
            <person name="Choi C."/>
            <person name="Clum A."/>
            <person name="LaButti K.M."/>
            <person name="Lindquist E.A."/>
            <person name="Yee Ngan C."/>
            <person name="Ohm R.A."/>
            <person name="Salamov A.A."/>
            <person name="Grigoriev I.V."/>
            <person name="Spatafora J.W."/>
            <person name="Berbee M.L."/>
        </authorList>
    </citation>
    <scope>NUCLEOTIDE SEQUENCE [LARGE SCALE GENOMIC DNA]</scope>
    <source>
        <strain evidence="6 7">JEL478</strain>
    </source>
</reference>
<proteinExistence type="predicted"/>
<dbReference type="PANTHER" id="PTHR45937">
    <property type="entry name" value="ASPARAGINE SYNTHETASE DOMAIN-CONTAINING PROTEIN 1"/>
    <property type="match status" value="1"/>
</dbReference>
<feature type="domain" description="Glutamine amidotransferase type-2" evidence="5">
    <location>
        <begin position="2"/>
        <end position="211"/>
    </location>
</feature>
<dbReference type="GO" id="GO:0004066">
    <property type="term" value="F:asparagine synthase (glutamine-hydrolyzing) activity"/>
    <property type="evidence" value="ECO:0007669"/>
    <property type="project" value="InterPro"/>
</dbReference>
<dbReference type="InterPro" id="IPR001962">
    <property type="entry name" value="Asn_synthase"/>
</dbReference>
<dbReference type="InterPro" id="IPR029055">
    <property type="entry name" value="Ntn_hydrolases_N"/>
</dbReference>
<dbReference type="PROSITE" id="PS51278">
    <property type="entry name" value="GATASE_TYPE_2"/>
    <property type="match status" value="1"/>
</dbReference>
<feature type="compositionally biased region" description="Polar residues" evidence="4">
    <location>
        <begin position="363"/>
        <end position="376"/>
    </location>
</feature>
<dbReference type="Pfam" id="PF13537">
    <property type="entry name" value="GATase_7"/>
    <property type="match status" value="1"/>
</dbReference>
<dbReference type="Gene3D" id="3.40.50.620">
    <property type="entry name" value="HUPs"/>
    <property type="match status" value="1"/>
</dbReference>
<dbReference type="EMBL" id="KQ965731">
    <property type="protein sequence ID" value="KXS22542.1"/>
    <property type="molecule type" value="Genomic_DNA"/>
</dbReference>
<evidence type="ECO:0000256" key="3">
    <source>
        <dbReference type="ARBA" id="ARBA00022962"/>
    </source>
</evidence>
<feature type="region of interest" description="Disordered" evidence="4">
    <location>
        <begin position="348"/>
        <end position="376"/>
    </location>
</feature>
<dbReference type="InterPro" id="IPR017932">
    <property type="entry name" value="GATase_2_dom"/>
</dbReference>
<organism evidence="6 7">
    <name type="scientific">Gonapodya prolifera (strain JEL478)</name>
    <name type="common">Monoblepharis prolifera</name>
    <dbReference type="NCBI Taxonomy" id="1344416"/>
    <lineage>
        <taxon>Eukaryota</taxon>
        <taxon>Fungi</taxon>
        <taxon>Fungi incertae sedis</taxon>
        <taxon>Chytridiomycota</taxon>
        <taxon>Chytridiomycota incertae sedis</taxon>
        <taxon>Monoblepharidomycetes</taxon>
        <taxon>Monoblepharidales</taxon>
        <taxon>Gonapodyaceae</taxon>
        <taxon>Gonapodya</taxon>
    </lineage>
</organism>
<dbReference type="Gene3D" id="3.60.20.10">
    <property type="entry name" value="Glutamine Phosphoribosylpyrophosphate, subunit 1, domain 1"/>
    <property type="match status" value="1"/>
</dbReference>
<dbReference type="Proteomes" id="UP000070544">
    <property type="component" value="Unassembled WGS sequence"/>
</dbReference>
<dbReference type="OrthoDB" id="10252281at2759"/>
<sequence length="644" mass="70426">MCGILVSAVRASLSDTEKFRNAWSALGDRVSRRGPDAIGEHRVENGNTCYYFFSSVLNLRSEFIRQPIFVSDSNEHQSLFFWNGEVYAGVEMGPSESDTRILASLVRPILRHSTVSEVREGLENLFSNINGEWAFALWHAGTATLFIGRDILGRRSLLWHLPVGSTSSLLGGLFVSSVSTTPYTRNSGDTLESGAEVAKWPKGFWEEVPVGIHSLELGHDDREETLSVRVSSSLLNQLLAPVVLPGLAHSGHGDISRQTAPSSLATTPRLEHPSGATVDSFLDAINNSVRLRVECIPGNTTHSPTRLAILFSGGLDCSVLALLADSYVPDGEGIDLINVAFENPRSRGVESRRNGFEGKHSHQTSYAELQGSSSGSLVPPTFNPICPDPEFSSPWDPTYLVPDRITALASLAELRRLRPRRPWRLVAVNIPFSAALAWRPIVESLITPLSSVMDRDLGGVFWWAARGVGVVGEQKDSEASHYRTPARVFLSGLGADELLGGYSRHRTAYLNGGYVSLAESLAADAARLPSRNLGRDDRVVSDWGREVRYPFLDPGVLDWCACTPIWEKVAFGVGTEVDPVDIGGSAKGGRDDLVGDKWVLRMAARRLGFESVWKEKKRATQFGSRVAKLFLDEAKAKGSDVLFE</sequence>
<evidence type="ECO:0000256" key="4">
    <source>
        <dbReference type="SAM" id="MobiDB-lite"/>
    </source>
</evidence>
<evidence type="ECO:0000313" key="7">
    <source>
        <dbReference type="Proteomes" id="UP000070544"/>
    </source>
</evidence>
<accession>A0A139B0L7</accession>
<evidence type="ECO:0000256" key="1">
    <source>
        <dbReference type="ARBA" id="ARBA00022605"/>
    </source>
</evidence>
<evidence type="ECO:0000256" key="2">
    <source>
        <dbReference type="ARBA" id="ARBA00022888"/>
    </source>
</evidence>
<dbReference type="CDD" id="cd01991">
    <property type="entry name" value="Asn_synthase_B_C"/>
    <property type="match status" value="1"/>
</dbReference>
<feature type="compositionally biased region" description="Basic and acidic residues" evidence="4">
    <location>
        <begin position="348"/>
        <end position="360"/>
    </location>
</feature>
<evidence type="ECO:0000313" key="6">
    <source>
        <dbReference type="EMBL" id="KXS22542.1"/>
    </source>
</evidence>
<name>A0A139B0L7_GONPJ</name>
<dbReference type="STRING" id="1344416.A0A139B0L7"/>
<dbReference type="AlphaFoldDB" id="A0A139B0L7"/>
<dbReference type="InterPro" id="IPR051857">
    <property type="entry name" value="Asn_synthetase_domain"/>
</dbReference>
<dbReference type="SUPFAM" id="SSF52402">
    <property type="entry name" value="Adenine nucleotide alpha hydrolases-like"/>
    <property type="match status" value="1"/>
</dbReference>